<gene>
    <name evidence="1" type="primary">jg22873</name>
    <name evidence="1" type="ORF">PAEG_LOCUS153</name>
</gene>
<dbReference type="AlphaFoldDB" id="A0A8S4QBZ8"/>
<proteinExistence type="predicted"/>
<dbReference type="EMBL" id="CAKXAJ010000516">
    <property type="protein sequence ID" value="CAH2207532.1"/>
    <property type="molecule type" value="Genomic_DNA"/>
</dbReference>
<sequence length="88" mass="9776">RLGTESDGALLFTKTSGARTVRTDRSDQAMFHVDGGPAGKELFKRTRSEPDVAAARGRKSVFSEIIRSRSDPLIFHTNCVRFALRHSQ</sequence>
<comment type="caution">
    <text evidence="1">The sequence shown here is derived from an EMBL/GenBank/DDBJ whole genome shotgun (WGS) entry which is preliminary data.</text>
</comment>
<organism evidence="1 2">
    <name type="scientific">Pararge aegeria aegeria</name>
    <dbReference type="NCBI Taxonomy" id="348720"/>
    <lineage>
        <taxon>Eukaryota</taxon>
        <taxon>Metazoa</taxon>
        <taxon>Ecdysozoa</taxon>
        <taxon>Arthropoda</taxon>
        <taxon>Hexapoda</taxon>
        <taxon>Insecta</taxon>
        <taxon>Pterygota</taxon>
        <taxon>Neoptera</taxon>
        <taxon>Endopterygota</taxon>
        <taxon>Lepidoptera</taxon>
        <taxon>Glossata</taxon>
        <taxon>Ditrysia</taxon>
        <taxon>Papilionoidea</taxon>
        <taxon>Nymphalidae</taxon>
        <taxon>Satyrinae</taxon>
        <taxon>Satyrini</taxon>
        <taxon>Parargina</taxon>
        <taxon>Pararge</taxon>
    </lineage>
</organism>
<evidence type="ECO:0000313" key="2">
    <source>
        <dbReference type="Proteomes" id="UP000838756"/>
    </source>
</evidence>
<feature type="non-terminal residue" evidence="1">
    <location>
        <position position="1"/>
    </location>
</feature>
<accession>A0A8S4QBZ8</accession>
<name>A0A8S4QBZ8_9NEOP</name>
<keyword evidence="2" id="KW-1185">Reference proteome</keyword>
<evidence type="ECO:0000313" key="1">
    <source>
        <dbReference type="EMBL" id="CAH2207532.1"/>
    </source>
</evidence>
<dbReference type="Proteomes" id="UP000838756">
    <property type="component" value="Unassembled WGS sequence"/>
</dbReference>
<reference evidence="1" key="1">
    <citation type="submission" date="2022-03" db="EMBL/GenBank/DDBJ databases">
        <authorList>
            <person name="Lindestad O."/>
        </authorList>
    </citation>
    <scope>NUCLEOTIDE SEQUENCE</scope>
</reference>
<protein>
    <submittedName>
        <fullName evidence="1">Jg22873 protein</fullName>
    </submittedName>
</protein>